<proteinExistence type="predicted"/>
<organism evidence="2 3">
    <name type="scientific">Acidiferrimicrobium australe</name>
    <dbReference type="NCBI Taxonomy" id="2664430"/>
    <lineage>
        <taxon>Bacteria</taxon>
        <taxon>Bacillati</taxon>
        <taxon>Actinomycetota</taxon>
        <taxon>Acidimicrobiia</taxon>
        <taxon>Acidimicrobiales</taxon>
        <taxon>Acidimicrobiaceae</taxon>
        <taxon>Acidiferrimicrobium</taxon>
    </lineage>
</organism>
<name>A0ABW9QTU9_9ACTN</name>
<comment type="caution">
    <text evidence="2">The sequence shown here is derived from an EMBL/GenBank/DDBJ whole genome shotgun (WGS) entry which is preliminary data.</text>
</comment>
<accession>A0ABW9QTU9</accession>
<feature type="transmembrane region" description="Helical" evidence="1">
    <location>
        <begin position="72"/>
        <end position="89"/>
    </location>
</feature>
<feature type="transmembrane region" description="Helical" evidence="1">
    <location>
        <begin position="95"/>
        <end position="112"/>
    </location>
</feature>
<gene>
    <name evidence="2" type="ORF">GHK86_10325</name>
</gene>
<sequence>MTMGRISGSFYGIGADVARTKVGRPVFLGSVQGTRVSLQRPSRSNRAIVPRLVGRLEPLPEGGTMLTGRMRFGLLPVVLFAVIVSAMLATQLPSLLAGVGWGAGMLLVLLVLREFVSWGPDRSYLNDALASQADLVPYDDDAEVPTSG</sequence>
<keyword evidence="3" id="KW-1185">Reference proteome</keyword>
<reference evidence="2 3" key="1">
    <citation type="submission" date="2019-11" db="EMBL/GenBank/DDBJ databases">
        <title>Acidiferrimicrobium australis gen. nov., sp. nov., an acidophilic and obligately heterotrophic, member of the Actinobacteria that catalyses dissimilatory oxido- reduction of iron isolated from metal-rich acidic water in Chile.</title>
        <authorList>
            <person name="Gonzalez D."/>
            <person name="Huber K."/>
            <person name="Hedrich S."/>
            <person name="Rojas-Villalobos C."/>
            <person name="Quatrini R."/>
            <person name="Dinamarca M.A."/>
            <person name="Schwarz A."/>
            <person name="Canales C."/>
            <person name="Nancucheo I."/>
        </authorList>
    </citation>
    <scope>NUCLEOTIDE SEQUENCE [LARGE SCALE GENOMIC DNA]</scope>
    <source>
        <strain evidence="2 3">USS-CCA1</strain>
    </source>
</reference>
<evidence type="ECO:0000256" key="1">
    <source>
        <dbReference type="SAM" id="Phobius"/>
    </source>
</evidence>
<keyword evidence="1" id="KW-0812">Transmembrane</keyword>
<dbReference type="EMBL" id="WJHE01000489">
    <property type="protein sequence ID" value="MST33112.1"/>
    <property type="molecule type" value="Genomic_DNA"/>
</dbReference>
<evidence type="ECO:0000313" key="2">
    <source>
        <dbReference type="EMBL" id="MST33112.1"/>
    </source>
</evidence>
<dbReference type="Proteomes" id="UP000437736">
    <property type="component" value="Unassembled WGS sequence"/>
</dbReference>
<protein>
    <submittedName>
        <fullName evidence="2">Uncharacterized protein</fullName>
    </submittedName>
</protein>
<keyword evidence="1" id="KW-1133">Transmembrane helix</keyword>
<keyword evidence="1" id="KW-0472">Membrane</keyword>
<evidence type="ECO:0000313" key="3">
    <source>
        <dbReference type="Proteomes" id="UP000437736"/>
    </source>
</evidence>